<evidence type="ECO:0000259" key="3">
    <source>
        <dbReference type="Pfam" id="PF16495"/>
    </source>
</evidence>
<protein>
    <recommendedName>
        <fullName evidence="3">SMARCC C-terminal domain-containing protein</fullName>
    </recommendedName>
</protein>
<feature type="region of interest" description="Disordered" evidence="2">
    <location>
        <begin position="171"/>
        <end position="202"/>
    </location>
</feature>
<keyword evidence="1" id="KW-0539">Nucleus</keyword>
<dbReference type="EMBL" id="JABSTR010000004">
    <property type="protein sequence ID" value="KAH9369305.1"/>
    <property type="molecule type" value="Genomic_DNA"/>
</dbReference>
<evidence type="ECO:0000256" key="1">
    <source>
        <dbReference type="ARBA" id="ARBA00023242"/>
    </source>
</evidence>
<dbReference type="GO" id="GO:0003677">
    <property type="term" value="F:DNA binding"/>
    <property type="evidence" value="ECO:0007669"/>
    <property type="project" value="TreeGrafter"/>
</dbReference>
<dbReference type="InterPro" id="IPR032451">
    <property type="entry name" value="SMARCC_C"/>
</dbReference>
<accession>A0A9J6G3H4</accession>
<dbReference type="Proteomes" id="UP000821853">
    <property type="component" value="Chromosome 2"/>
</dbReference>
<feature type="compositionally biased region" description="Low complexity" evidence="2">
    <location>
        <begin position="32"/>
        <end position="51"/>
    </location>
</feature>
<name>A0A9J6G3H4_HAELO</name>
<feature type="region of interest" description="Disordered" evidence="2">
    <location>
        <begin position="29"/>
        <end position="106"/>
    </location>
</feature>
<keyword evidence="5" id="KW-1185">Reference proteome</keyword>
<dbReference type="VEuPathDB" id="VectorBase:HLOH_048612"/>
<dbReference type="PANTHER" id="PTHR12802:SF41">
    <property type="entry name" value="BRAHMA ASSOCIATED PROTEIN 155 KDA"/>
    <property type="match status" value="1"/>
</dbReference>
<dbReference type="AlphaFoldDB" id="A0A9J6G3H4"/>
<gene>
    <name evidence="4" type="ORF">HPB48_012381</name>
</gene>
<dbReference type="PANTHER" id="PTHR12802">
    <property type="entry name" value="SWI/SNF COMPLEX-RELATED"/>
    <property type="match status" value="1"/>
</dbReference>
<dbReference type="Pfam" id="PF16495">
    <property type="entry name" value="SWIRM-assoc_1"/>
    <property type="match status" value="1"/>
</dbReference>
<dbReference type="GO" id="GO:0016514">
    <property type="term" value="C:SWI/SNF complex"/>
    <property type="evidence" value="ECO:0007669"/>
    <property type="project" value="TreeGrafter"/>
</dbReference>
<evidence type="ECO:0000256" key="2">
    <source>
        <dbReference type="SAM" id="MobiDB-lite"/>
    </source>
</evidence>
<dbReference type="GO" id="GO:0045893">
    <property type="term" value="P:positive regulation of DNA-templated transcription"/>
    <property type="evidence" value="ECO:0007669"/>
    <property type="project" value="TreeGrafter"/>
</dbReference>
<organism evidence="4 5">
    <name type="scientific">Haemaphysalis longicornis</name>
    <name type="common">Bush tick</name>
    <dbReference type="NCBI Taxonomy" id="44386"/>
    <lineage>
        <taxon>Eukaryota</taxon>
        <taxon>Metazoa</taxon>
        <taxon>Ecdysozoa</taxon>
        <taxon>Arthropoda</taxon>
        <taxon>Chelicerata</taxon>
        <taxon>Arachnida</taxon>
        <taxon>Acari</taxon>
        <taxon>Parasitiformes</taxon>
        <taxon>Ixodida</taxon>
        <taxon>Ixodoidea</taxon>
        <taxon>Ixodidae</taxon>
        <taxon>Haemaphysalinae</taxon>
        <taxon>Haemaphysalis</taxon>
    </lineage>
</organism>
<feature type="compositionally biased region" description="Basic and acidic residues" evidence="2">
    <location>
        <begin position="95"/>
        <end position="106"/>
    </location>
</feature>
<feature type="domain" description="SMARCC C-terminal" evidence="3">
    <location>
        <begin position="119"/>
        <end position="176"/>
    </location>
</feature>
<reference evidence="4 5" key="1">
    <citation type="journal article" date="2020" name="Cell">
        <title>Large-Scale Comparative Analyses of Tick Genomes Elucidate Their Genetic Diversity and Vector Capacities.</title>
        <authorList>
            <consortium name="Tick Genome and Microbiome Consortium (TIGMIC)"/>
            <person name="Jia N."/>
            <person name="Wang J."/>
            <person name="Shi W."/>
            <person name="Du L."/>
            <person name="Sun Y."/>
            <person name="Zhan W."/>
            <person name="Jiang J.F."/>
            <person name="Wang Q."/>
            <person name="Zhang B."/>
            <person name="Ji P."/>
            <person name="Bell-Sakyi L."/>
            <person name="Cui X.M."/>
            <person name="Yuan T.T."/>
            <person name="Jiang B.G."/>
            <person name="Yang W.F."/>
            <person name="Lam T.T."/>
            <person name="Chang Q.C."/>
            <person name="Ding S.J."/>
            <person name="Wang X.J."/>
            <person name="Zhu J.G."/>
            <person name="Ruan X.D."/>
            <person name="Zhao L."/>
            <person name="Wei J.T."/>
            <person name="Ye R.Z."/>
            <person name="Que T.C."/>
            <person name="Du C.H."/>
            <person name="Zhou Y.H."/>
            <person name="Cheng J.X."/>
            <person name="Dai P.F."/>
            <person name="Guo W.B."/>
            <person name="Han X.H."/>
            <person name="Huang E.J."/>
            <person name="Li L.F."/>
            <person name="Wei W."/>
            <person name="Gao Y.C."/>
            <person name="Liu J.Z."/>
            <person name="Shao H.Z."/>
            <person name="Wang X."/>
            <person name="Wang C.C."/>
            <person name="Yang T.C."/>
            <person name="Huo Q.B."/>
            <person name="Li W."/>
            <person name="Chen H.Y."/>
            <person name="Chen S.E."/>
            <person name="Zhou L.G."/>
            <person name="Ni X.B."/>
            <person name="Tian J.H."/>
            <person name="Sheng Y."/>
            <person name="Liu T."/>
            <person name="Pan Y.S."/>
            <person name="Xia L.Y."/>
            <person name="Li J."/>
            <person name="Zhao F."/>
            <person name="Cao W.C."/>
        </authorList>
    </citation>
    <scope>NUCLEOTIDE SEQUENCE [LARGE SCALE GENOMIC DNA]</scope>
    <source>
        <strain evidence="4">HaeL-2018</strain>
    </source>
</reference>
<dbReference type="OrthoDB" id="7486442at2759"/>
<dbReference type="GO" id="GO:0042393">
    <property type="term" value="F:histone binding"/>
    <property type="evidence" value="ECO:0007669"/>
    <property type="project" value="TreeGrafter"/>
</dbReference>
<comment type="caution">
    <text evidence="4">The sequence shown here is derived from an EMBL/GenBank/DDBJ whole genome shotgun (WGS) entry which is preliminary data.</text>
</comment>
<sequence>MEALQGAVDYRQYDASPFVERCGSLPLVQENSSASAEGAPTAAAPAASGTLGALGAGAGGEAAEEKVPAKAAATLGEESKGSPSAEQEPMDTTEQEPKAPETDRDRLVKDAQLSTAAAAALGAAAVKAKHLAAVEERKIKSLVALLVETQMKKLEIKLRHFEELEAIMDRERETTREKASPVRPTAHTDMVMQELTWSKPPG</sequence>
<evidence type="ECO:0000313" key="4">
    <source>
        <dbReference type="EMBL" id="KAH9369305.1"/>
    </source>
</evidence>
<feature type="compositionally biased region" description="Basic and acidic residues" evidence="2">
    <location>
        <begin position="171"/>
        <end position="180"/>
    </location>
</feature>
<evidence type="ECO:0000313" key="5">
    <source>
        <dbReference type="Proteomes" id="UP000821853"/>
    </source>
</evidence>
<proteinExistence type="predicted"/>